<dbReference type="AlphaFoldDB" id="A0A841BP45"/>
<dbReference type="EMBL" id="JACHMN010000002">
    <property type="protein sequence ID" value="MBB5868512.1"/>
    <property type="molecule type" value="Genomic_DNA"/>
</dbReference>
<sequence>MARRGTAYCRILDGDSGVTVELASVLAAFDRMGLPDTAGLRALRRYLTSRLEAEPEPRLLAWW</sequence>
<gene>
    <name evidence="1" type="ORF">F4553_001891</name>
</gene>
<comment type="caution">
    <text evidence="1">The sequence shown here is derived from an EMBL/GenBank/DDBJ whole genome shotgun (WGS) entry which is preliminary data.</text>
</comment>
<keyword evidence="2" id="KW-1185">Reference proteome</keyword>
<evidence type="ECO:0000313" key="1">
    <source>
        <dbReference type="EMBL" id="MBB5868512.1"/>
    </source>
</evidence>
<protein>
    <submittedName>
        <fullName evidence="1">Uncharacterized protein</fullName>
    </submittedName>
</protein>
<evidence type="ECO:0000313" key="2">
    <source>
        <dbReference type="Proteomes" id="UP000587527"/>
    </source>
</evidence>
<organism evidence="1 2">
    <name type="scientific">Allocatelliglobosispora scoriae</name>
    <dbReference type="NCBI Taxonomy" id="643052"/>
    <lineage>
        <taxon>Bacteria</taxon>
        <taxon>Bacillati</taxon>
        <taxon>Actinomycetota</taxon>
        <taxon>Actinomycetes</taxon>
        <taxon>Micromonosporales</taxon>
        <taxon>Micromonosporaceae</taxon>
        <taxon>Allocatelliglobosispora</taxon>
    </lineage>
</organism>
<dbReference type="Proteomes" id="UP000587527">
    <property type="component" value="Unassembled WGS sequence"/>
</dbReference>
<proteinExistence type="predicted"/>
<reference evidence="1 2" key="1">
    <citation type="submission" date="2020-08" db="EMBL/GenBank/DDBJ databases">
        <title>Sequencing the genomes of 1000 actinobacteria strains.</title>
        <authorList>
            <person name="Klenk H.-P."/>
        </authorList>
    </citation>
    <scope>NUCLEOTIDE SEQUENCE [LARGE SCALE GENOMIC DNA]</scope>
    <source>
        <strain evidence="1 2">DSM 45362</strain>
    </source>
</reference>
<name>A0A841BP45_9ACTN</name>
<accession>A0A841BP45</accession>
<dbReference type="RefSeq" id="WP_184834517.1">
    <property type="nucleotide sequence ID" value="NZ_JACHMN010000002.1"/>
</dbReference>